<accession>A0ABR2LFM7</accession>
<dbReference type="Proteomes" id="UP001412067">
    <property type="component" value="Unassembled WGS sequence"/>
</dbReference>
<protein>
    <submittedName>
        <fullName evidence="1">Uncharacterized protein</fullName>
    </submittedName>
</protein>
<dbReference type="InterPro" id="IPR042885">
    <property type="entry name" value="HIPP47/16"/>
</dbReference>
<name>A0ABR2LFM7_9ASPA</name>
<keyword evidence="2" id="KW-1185">Reference proteome</keyword>
<organism evidence="1 2">
    <name type="scientific">Platanthera guangdongensis</name>
    <dbReference type="NCBI Taxonomy" id="2320717"/>
    <lineage>
        <taxon>Eukaryota</taxon>
        <taxon>Viridiplantae</taxon>
        <taxon>Streptophyta</taxon>
        <taxon>Embryophyta</taxon>
        <taxon>Tracheophyta</taxon>
        <taxon>Spermatophyta</taxon>
        <taxon>Magnoliopsida</taxon>
        <taxon>Liliopsida</taxon>
        <taxon>Asparagales</taxon>
        <taxon>Orchidaceae</taxon>
        <taxon>Orchidoideae</taxon>
        <taxon>Orchideae</taxon>
        <taxon>Orchidinae</taxon>
        <taxon>Platanthera</taxon>
    </lineage>
</organism>
<dbReference type="EMBL" id="JBBWWR010000020">
    <property type="protein sequence ID" value="KAK8939768.1"/>
    <property type="molecule type" value="Genomic_DNA"/>
</dbReference>
<sequence length="183" mass="19647">MSGCVASFSRADGRDSLARCDVSGLPLRCDTGVSPPARHWLCGGVTPPLHRVKLGNPHVRLGRTVSVGYCFFSPSLGVTSATREGDKITVVGEGVDTVALTTMLRRKMGHVELLALTAIGDQKKEERAADQVKVEDAGSVQPIVWPTYYGGGGAVVAQPPCSYYYMDVGERRYYDHNSACSIL</sequence>
<comment type="caution">
    <text evidence="1">The sequence shown here is derived from an EMBL/GenBank/DDBJ whole genome shotgun (WGS) entry which is preliminary data.</text>
</comment>
<dbReference type="Gene3D" id="3.30.70.100">
    <property type="match status" value="1"/>
</dbReference>
<evidence type="ECO:0000313" key="1">
    <source>
        <dbReference type="EMBL" id="KAK8939768.1"/>
    </source>
</evidence>
<gene>
    <name evidence="1" type="ORF">KSP40_PGU002881</name>
</gene>
<evidence type="ECO:0000313" key="2">
    <source>
        <dbReference type="Proteomes" id="UP001412067"/>
    </source>
</evidence>
<dbReference type="PANTHER" id="PTHR46932:SF12">
    <property type="entry name" value="HEAVY METAL-ASSOCIATED ISOPRENYLATED PLANT PROTEIN 47"/>
    <property type="match status" value="1"/>
</dbReference>
<reference evidence="1 2" key="1">
    <citation type="journal article" date="2022" name="Nat. Plants">
        <title>Genomes of leafy and leafless Platanthera orchids illuminate the evolution of mycoheterotrophy.</title>
        <authorList>
            <person name="Li M.H."/>
            <person name="Liu K.W."/>
            <person name="Li Z."/>
            <person name="Lu H.C."/>
            <person name="Ye Q.L."/>
            <person name="Zhang D."/>
            <person name="Wang J.Y."/>
            <person name="Li Y.F."/>
            <person name="Zhong Z.M."/>
            <person name="Liu X."/>
            <person name="Yu X."/>
            <person name="Liu D.K."/>
            <person name="Tu X.D."/>
            <person name="Liu B."/>
            <person name="Hao Y."/>
            <person name="Liao X.Y."/>
            <person name="Jiang Y.T."/>
            <person name="Sun W.H."/>
            <person name="Chen J."/>
            <person name="Chen Y.Q."/>
            <person name="Ai Y."/>
            <person name="Zhai J.W."/>
            <person name="Wu S.S."/>
            <person name="Zhou Z."/>
            <person name="Hsiao Y.Y."/>
            <person name="Wu W.L."/>
            <person name="Chen Y.Y."/>
            <person name="Lin Y.F."/>
            <person name="Hsu J.L."/>
            <person name="Li C.Y."/>
            <person name="Wang Z.W."/>
            <person name="Zhao X."/>
            <person name="Zhong W.Y."/>
            <person name="Ma X.K."/>
            <person name="Ma L."/>
            <person name="Huang J."/>
            <person name="Chen G.Z."/>
            <person name="Huang M.Z."/>
            <person name="Huang L."/>
            <person name="Peng D.H."/>
            <person name="Luo Y.B."/>
            <person name="Zou S.Q."/>
            <person name="Chen S.P."/>
            <person name="Lan S."/>
            <person name="Tsai W.C."/>
            <person name="Van de Peer Y."/>
            <person name="Liu Z.J."/>
        </authorList>
    </citation>
    <scope>NUCLEOTIDE SEQUENCE [LARGE SCALE GENOMIC DNA]</scope>
    <source>
        <strain evidence="1">Lor288</strain>
    </source>
</reference>
<proteinExistence type="predicted"/>
<dbReference type="PANTHER" id="PTHR46932">
    <property type="entry name" value="HEAVY METAL-ASSOCIATED ISOPRENYLATED PLANT PROTEIN 47"/>
    <property type="match status" value="1"/>
</dbReference>